<keyword evidence="6" id="KW-1238">Degradation of host capsule during virus entry</keyword>
<evidence type="ECO:0000256" key="5">
    <source>
        <dbReference type="ARBA" id="ARBA00023296"/>
    </source>
</evidence>
<organism evidence="8 9">
    <name type="scientific">Klebsiella phage VLC5</name>
    <dbReference type="NCBI Taxonomy" id="2723742"/>
    <lineage>
        <taxon>Viruses</taxon>
        <taxon>Duplodnaviria</taxon>
        <taxon>Heunggongvirae</taxon>
        <taxon>Uroviricota</taxon>
        <taxon>Caudoviricetes</taxon>
        <taxon>Autographivirales</taxon>
        <taxon>Autoscriptoviridae</taxon>
        <taxon>Slopekvirinae</taxon>
        <taxon>Drulisvirus</taxon>
        <taxon>Drulisvirus VLC5</taxon>
    </lineage>
</organism>
<dbReference type="Pfam" id="PF13884">
    <property type="entry name" value="Peptidase_S74"/>
    <property type="match status" value="1"/>
</dbReference>
<evidence type="ECO:0000256" key="6">
    <source>
        <dbReference type="ARBA" id="ARBA00035731"/>
    </source>
</evidence>
<dbReference type="CDD" id="cd10144">
    <property type="entry name" value="Peptidase_S74_CIMCD"/>
    <property type="match status" value="1"/>
</dbReference>
<evidence type="ECO:0000313" key="8">
    <source>
        <dbReference type="EMBL" id="QIW86428.1"/>
    </source>
</evidence>
<feature type="domain" description="Peptidase S74" evidence="7">
    <location>
        <begin position="544"/>
        <end position="667"/>
    </location>
</feature>
<dbReference type="GO" id="GO:0098996">
    <property type="term" value="P:symbiont entry into host cell via disruption of host cell glycocalyx"/>
    <property type="evidence" value="ECO:0007669"/>
    <property type="project" value="UniProtKB-KW"/>
</dbReference>
<evidence type="ECO:0000256" key="3">
    <source>
        <dbReference type="ARBA" id="ARBA00022732"/>
    </source>
</evidence>
<dbReference type="InterPro" id="IPR030392">
    <property type="entry name" value="S74_ICA"/>
</dbReference>
<keyword evidence="9" id="KW-1185">Reference proteome</keyword>
<dbReference type="GO" id="GO:0098015">
    <property type="term" value="C:virus tail"/>
    <property type="evidence" value="ECO:0007669"/>
    <property type="project" value="UniProtKB-KW"/>
</dbReference>
<accession>A0A6H0X2Q8</accession>
<dbReference type="InterPro" id="IPR036388">
    <property type="entry name" value="WH-like_DNA-bd_sf"/>
</dbReference>
<evidence type="ECO:0000259" key="7">
    <source>
        <dbReference type="PROSITE" id="PS51688"/>
    </source>
</evidence>
<dbReference type="EMBL" id="MT197175">
    <property type="protein sequence ID" value="QIW86428.1"/>
    <property type="molecule type" value="Genomic_DNA"/>
</dbReference>
<dbReference type="InterPro" id="IPR011050">
    <property type="entry name" value="Pectin_lyase_fold/virulence"/>
</dbReference>
<reference evidence="8 9" key="1">
    <citation type="submission" date="2020-03" db="EMBL/GenBank/DDBJ databases">
        <title>Isolation and characterization of two Klebsiella pneumoniae phages encoding divergent depolymerases.</title>
        <authorList>
            <person name="Domingo-Calap P."/>
            <person name="Beamud B."/>
            <person name="Mora L."/>
            <person name="Gonzalez-Candelas F."/>
            <person name="Sanjuan R."/>
        </authorList>
    </citation>
    <scope>NUCLEOTIDE SEQUENCE [LARGE SCALE GENOMIC DNA]</scope>
</reference>
<proteinExistence type="predicted"/>
<dbReference type="Gene3D" id="1.10.10.10">
    <property type="entry name" value="Winged helix-like DNA-binding domain superfamily/Winged helix DNA-binding domain"/>
    <property type="match status" value="1"/>
</dbReference>
<dbReference type="Gene3D" id="2.160.20.10">
    <property type="entry name" value="Single-stranded right-handed beta-helix, Pectin lyase-like"/>
    <property type="match status" value="1"/>
</dbReference>
<dbReference type="SMR" id="A0A6H0X2Q8"/>
<dbReference type="GO" id="GO:0098994">
    <property type="term" value="P:symbiont entry into host cell via disruption of host cell envelope"/>
    <property type="evidence" value="ECO:0007669"/>
    <property type="project" value="UniProtKB-KW"/>
</dbReference>
<dbReference type="InterPro" id="IPR012334">
    <property type="entry name" value="Pectin_lyas_fold"/>
</dbReference>
<dbReference type="Proteomes" id="UP000501543">
    <property type="component" value="Segment"/>
</dbReference>
<protein>
    <submittedName>
        <fullName evidence="8">Tail spike</fullName>
    </submittedName>
</protein>
<evidence type="ECO:0000256" key="2">
    <source>
        <dbReference type="ARBA" id="ARBA00022717"/>
    </source>
</evidence>
<dbReference type="PROSITE" id="PS51688">
    <property type="entry name" value="ICA"/>
    <property type="match status" value="1"/>
</dbReference>
<dbReference type="SUPFAM" id="SSF51126">
    <property type="entry name" value="Pectin lyase-like"/>
    <property type="match status" value="1"/>
</dbReference>
<evidence type="ECO:0000313" key="9">
    <source>
        <dbReference type="Proteomes" id="UP000501543"/>
    </source>
</evidence>
<evidence type="ECO:0000256" key="1">
    <source>
        <dbReference type="ARBA" id="ARBA00004328"/>
    </source>
</evidence>
<name>A0A6H0X2Q8_9CAUD</name>
<sequence>MALVKLTRVAEWLGTYIHSLSSVQRLLGSKLDDTLCVLDFGAVADYNTSTQTGTDNTAAFRAAIDAAISKGIRNVYVPGGQYLITGELNLGGTSFTSGEGARDYWRGITQGVHLYGDGPYSSILVFDAQDEYTPCVSARGGWGTHSPRALSGIAIEPKVWVDYNSTAKGTGVLLQGCCFVPVTDVHIGRFHRGLHLWNKLQGPNDTANTFTQGDFTEFNRMTRVRFFNSDIDIDYQVSLGNNSFHGNSFTDCMAQINSYGGIGMRMWDDGSRNAIRPSSMPYEYIANVYNNKHEINWFGSDARTCYLMHIDKAQGRGCNGDMTVEAAVTLRVVGQYWYQSFGSLHSISAINTVVDGTTDTATRPVAFMWLNSAYPQANFDGGDALLSSSLYPRQFDLNNSGNTGMELLNIRGTSAGAIWSIQNGAALGWILGRRAQSASRPGTRSVWQFSYNGEVIKSVAAANVGIQNQNGAGVGMLGDILFRPYTGGTVSLGSPTYSFTRLRTTDWNIDTFGIVPVEDGIKNAGSASNRLGTIFAATGTINTSDARLKTDVRPMSEAEIAAARALSSEIGFFRWVDSVGNKGEDAREHCGTTVQKAIEIMQEHGLDPFNYGFICYDSWDEQVELNDETGEVISTTPAGDRYSFRMDQLALFLARGVDARLQALEGA</sequence>
<comment type="subcellular location">
    <subcellularLocation>
        <location evidence="1">Virion</location>
    </subcellularLocation>
</comment>
<gene>
    <name evidence="8" type="ORF">VLC5_58</name>
</gene>
<evidence type="ECO:0000256" key="4">
    <source>
        <dbReference type="ARBA" id="ARBA00022844"/>
    </source>
</evidence>
<keyword evidence="3" id="KW-1227">Viral tail protein</keyword>
<keyword evidence="5" id="KW-1160">Virus entry into host cell</keyword>
<dbReference type="InterPro" id="IPR024535">
    <property type="entry name" value="RHGA/B-epi-like_pectate_lyase"/>
</dbReference>
<keyword evidence="2" id="KW-1235">Degradation of host cell envelope components during virus entry</keyword>
<dbReference type="Pfam" id="PF12708">
    <property type="entry name" value="Pect-lyase_RHGA_epim"/>
    <property type="match status" value="1"/>
</dbReference>
<keyword evidence="4" id="KW-0946">Virion</keyword>